<evidence type="ECO:0000256" key="4">
    <source>
        <dbReference type="ARBA" id="ARBA00011881"/>
    </source>
</evidence>
<keyword evidence="8" id="KW-0288">FMN</keyword>
<dbReference type="SUPFAM" id="SSF55856">
    <property type="entry name" value="Cytochrome b5-like heme/steroid binding domain"/>
    <property type="match status" value="1"/>
</dbReference>
<reference evidence="25 26" key="1">
    <citation type="journal article" date="2015" name="Fungal Genet. Biol.">
        <title>Evolution of novel wood decay mechanisms in Agaricales revealed by the genome sequences of Fistulina hepatica and Cylindrobasidium torrendii.</title>
        <authorList>
            <person name="Floudas D."/>
            <person name="Held B.W."/>
            <person name="Riley R."/>
            <person name="Nagy L.G."/>
            <person name="Koehler G."/>
            <person name="Ransdell A.S."/>
            <person name="Younus H."/>
            <person name="Chow J."/>
            <person name="Chiniquy J."/>
            <person name="Lipzen A."/>
            <person name="Tritt A."/>
            <person name="Sun H."/>
            <person name="Haridas S."/>
            <person name="LaButti K."/>
            <person name="Ohm R.A."/>
            <person name="Kues U."/>
            <person name="Blanchette R.A."/>
            <person name="Grigoriev I.V."/>
            <person name="Minto R.E."/>
            <person name="Hibbett D.S."/>
        </authorList>
    </citation>
    <scope>NUCLEOTIDE SEQUENCE [LARGE SCALE GENOMIC DNA]</scope>
    <source>
        <strain evidence="25 26">FP15055 ss-10</strain>
    </source>
</reference>
<dbReference type="PROSITE" id="PS00191">
    <property type="entry name" value="CYTOCHROME_B5_1"/>
    <property type="match status" value="1"/>
</dbReference>
<evidence type="ECO:0000256" key="13">
    <source>
        <dbReference type="ARBA" id="ARBA00023128"/>
    </source>
</evidence>
<evidence type="ECO:0000256" key="11">
    <source>
        <dbReference type="ARBA" id="ARBA00023002"/>
    </source>
</evidence>
<feature type="domain" description="Cytochrome b5 heme-binding" evidence="23">
    <location>
        <begin position="1"/>
        <end position="77"/>
    </location>
</feature>
<dbReference type="InterPro" id="IPR000262">
    <property type="entry name" value="FMN-dep_DH"/>
</dbReference>
<dbReference type="InterPro" id="IPR008259">
    <property type="entry name" value="FMN_hydac_DH_AS"/>
</dbReference>
<evidence type="ECO:0000256" key="19">
    <source>
        <dbReference type="ARBA" id="ARBA00075949"/>
    </source>
</evidence>
<organism evidence="25 26">
    <name type="scientific">Cylindrobasidium torrendii FP15055 ss-10</name>
    <dbReference type="NCBI Taxonomy" id="1314674"/>
    <lineage>
        <taxon>Eukaryota</taxon>
        <taxon>Fungi</taxon>
        <taxon>Dikarya</taxon>
        <taxon>Basidiomycota</taxon>
        <taxon>Agaricomycotina</taxon>
        <taxon>Agaricomycetes</taxon>
        <taxon>Agaricomycetidae</taxon>
        <taxon>Agaricales</taxon>
        <taxon>Marasmiineae</taxon>
        <taxon>Physalacriaceae</taxon>
        <taxon>Cylindrobasidium</taxon>
    </lineage>
</organism>
<protein>
    <recommendedName>
        <fullName evidence="18">L-lactate dehydrogenase (cytochrome)</fullName>
        <ecNumber evidence="17">1.1.2.3</ecNumber>
    </recommendedName>
    <alternativeName>
        <fullName evidence="20">Cytochrome b2</fullName>
    </alternativeName>
    <alternativeName>
        <fullName evidence="19">Flavocytochrome b2</fullName>
    </alternativeName>
    <alternativeName>
        <fullName evidence="21">L-lactate ferricytochrome c oxidoreductase</fullName>
    </alternativeName>
</protein>
<dbReference type="Gene3D" id="3.20.20.70">
    <property type="entry name" value="Aldolase class I"/>
    <property type="match status" value="1"/>
</dbReference>
<proteinExistence type="inferred from homology"/>
<dbReference type="GO" id="GO:0006089">
    <property type="term" value="P:lactate metabolic process"/>
    <property type="evidence" value="ECO:0007669"/>
    <property type="project" value="TreeGrafter"/>
</dbReference>
<dbReference type="Pfam" id="PF00173">
    <property type="entry name" value="Cyt-b5"/>
    <property type="match status" value="1"/>
</dbReference>
<evidence type="ECO:0000256" key="9">
    <source>
        <dbReference type="ARBA" id="ARBA00022723"/>
    </source>
</evidence>
<evidence type="ECO:0000259" key="23">
    <source>
        <dbReference type="PROSITE" id="PS50255"/>
    </source>
</evidence>
<dbReference type="Proteomes" id="UP000054007">
    <property type="component" value="Unassembled WGS sequence"/>
</dbReference>
<dbReference type="PROSITE" id="PS00557">
    <property type="entry name" value="FMN_HYDROXY_ACID_DH_1"/>
    <property type="match status" value="1"/>
</dbReference>
<dbReference type="AlphaFoldDB" id="A0A0D7BQT8"/>
<accession>A0A0D7BQT8</accession>
<evidence type="ECO:0000256" key="6">
    <source>
        <dbReference type="ARBA" id="ARBA00022617"/>
    </source>
</evidence>
<dbReference type="EC" id="1.1.2.3" evidence="17"/>
<evidence type="ECO:0000256" key="8">
    <source>
        <dbReference type="ARBA" id="ARBA00022643"/>
    </source>
</evidence>
<evidence type="ECO:0000256" key="7">
    <source>
        <dbReference type="ARBA" id="ARBA00022630"/>
    </source>
</evidence>
<dbReference type="Pfam" id="PF01070">
    <property type="entry name" value="FMN_dh"/>
    <property type="match status" value="1"/>
</dbReference>
<comment type="similarity">
    <text evidence="15">In the C-terminal section; belongs to the FMN-dependent alpha-hydroxy acid dehydrogenase family.</text>
</comment>
<dbReference type="Gene3D" id="3.10.120.10">
    <property type="entry name" value="Cytochrome b5-like heme/steroid binding domain"/>
    <property type="match status" value="1"/>
</dbReference>
<dbReference type="PANTHER" id="PTHR10578">
    <property type="entry name" value="S -2-HYDROXY-ACID OXIDASE-RELATED"/>
    <property type="match status" value="1"/>
</dbReference>
<dbReference type="GO" id="GO:0004460">
    <property type="term" value="F:L-lactate dehydrogenase (cytochrome) activity"/>
    <property type="evidence" value="ECO:0007669"/>
    <property type="project" value="UniProtKB-EC"/>
</dbReference>
<name>A0A0D7BQT8_9AGAR</name>
<dbReference type="PRINTS" id="PR00363">
    <property type="entry name" value="CYTOCHROMEB5"/>
</dbReference>
<dbReference type="InterPro" id="IPR013785">
    <property type="entry name" value="Aldolase_TIM"/>
</dbReference>
<evidence type="ECO:0000256" key="21">
    <source>
        <dbReference type="ARBA" id="ARBA00078938"/>
    </source>
</evidence>
<evidence type="ECO:0000256" key="14">
    <source>
        <dbReference type="ARBA" id="ARBA00052399"/>
    </source>
</evidence>
<dbReference type="GO" id="GO:0005758">
    <property type="term" value="C:mitochondrial intermembrane space"/>
    <property type="evidence" value="ECO:0007669"/>
    <property type="project" value="UniProtKB-SubCell"/>
</dbReference>
<keyword evidence="11" id="KW-0560">Oxidoreductase</keyword>
<keyword evidence="6 22" id="KW-0349">Heme</keyword>
<evidence type="ECO:0000256" key="1">
    <source>
        <dbReference type="ARBA" id="ARBA00001917"/>
    </source>
</evidence>
<evidence type="ECO:0000256" key="22">
    <source>
        <dbReference type="RuleBase" id="RU362121"/>
    </source>
</evidence>
<dbReference type="STRING" id="1314674.A0A0D7BQT8"/>
<keyword evidence="26" id="KW-1185">Reference proteome</keyword>
<evidence type="ECO:0000313" key="25">
    <source>
        <dbReference type="EMBL" id="KIY72782.1"/>
    </source>
</evidence>
<sequence>MVLTLREVESHTSKDSCWVIIRNNVYDVTGFLSEHPGGAAIILKYAGKDATRAYEPIHASDALEKHLDASKHLGPLDASSASLLDHARSHRKQTKDEKRVELALKQRPPLGRMLSLDDIEAVALKVLSHKAMAYYSSASDDEQTHHGNIRGFTRFFFNPRVMREVRQTDASTRILGYRSSLPVFVSAAGLAKLGHPLGEVNITRGCAKGGIIQVLSSNASSSYSEIAEAAAPGQTLFFQLYKSADDSAAEKRVKEIEALGFKAIFLTVDAITGGKRERDVRGPWYLEALETGKETYHNDDDPLLEVSVDGTGGGLVSNDDQNMTWEKTIPWLRRVTKLPIVIKGIQCVDDAVLAAQAGVDAILISNHGGRQLDYSMPSIEVLYRLRRRHPEVFEKMEVYVDGGARRGTDVLKALCLGATSVGMGRPFLYAQTAYAEHGVAKAISILESEITKGMKFLGAASVKDLVPDMVERVDWQPVGPKL</sequence>
<dbReference type="SUPFAM" id="SSF51395">
    <property type="entry name" value="FMN-linked oxidoreductases"/>
    <property type="match status" value="1"/>
</dbReference>
<keyword evidence="5" id="KW-0813">Transport</keyword>
<comment type="cofactor">
    <cofactor evidence="2">
        <name>heme b</name>
        <dbReference type="ChEBI" id="CHEBI:60344"/>
    </cofactor>
</comment>
<dbReference type="GO" id="GO:0020037">
    <property type="term" value="F:heme binding"/>
    <property type="evidence" value="ECO:0007669"/>
    <property type="project" value="UniProtKB-UniRule"/>
</dbReference>
<evidence type="ECO:0000256" key="15">
    <source>
        <dbReference type="ARBA" id="ARBA00061137"/>
    </source>
</evidence>
<evidence type="ECO:0000256" key="16">
    <source>
        <dbReference type="ARBA" id="ARBA00061589"/>
    </source>
</evidence>
<evidence type="ECO:0000259" key="24">
    <source>
        <dbReference type="PROSITE" id="PS51349"/>
    </source>
</evidence>
<dbReference type="PROSITE" id="PS50255">
    <property type="entry name" value="CYTOCHROME_B5_2"/>
    <property type="match status" value="1"/>
</dbReference>
<dbReference type="OrthoDB" id="1925334at2759"/>
<keyword evidence="12 22" id="KW-0408">Iron</keyword>
<comment type="similarity">
    <text evidence="22">Belongs to the cytochrome b5 family.</text>
</comment>
<dbReference type="PANTHER" id="PTHR10578:SF101">
    <property type="entry name" value="L-LACTATE DEHYDROGENASE (CYTOCHROME B2)"/>
    <property type="match status" value="1"/>
</dbReference>
<keyword evidence="9 22" id="KW-0479">Metal-binding</keyword>
<dbReference type="FunFam" id="3.20.20.70:FF:000062">
    <property type="entry name" value="Cytochrome b2, mitochondrial, putative"/>
    <property type="match status" value="1"/>
</dbReference>
<dbReference type="PROSITE" id="PS51349">
    <property type="entry name" value="FMN_HYDROXY_ACID_DH_2"/>
    <property type="match status" value="1"/>
</dbReference>
<evidence type="ECO:0000256" key="5">
    <source>
        <dbReference type="ARBA" id="ARBA00022448"/>
    </source>
</evidence>
<dbReference type="FunFam" id="3.10.120.10:FF:000009">
    <property type="entry name" value="Cytochrome b2, mitochondrial, putative"/>
    <property type="match status" value="1"/>
</dbReference>
<evidence type="ECO:0000313" key="26">
    <source>
        <dbReference type="Proteomes" id="UP000054007"/>
    </source>
</evidence>
<comment type="catalytic activity">
    <reaction evidence="14">
        <text>(S)-lactate + 2 Fe(III)-[cytochrome c] = 2 Fe(II)-[cytochrome c] + pyruvate + 2 H(+)</text>
        <dbReference type="Rhea" id="RHEA:19909"/>
        <dbReference type="Rhea" id="RHEA-COMP:10350"/>
        <dbReference type="Rhea" id="RHEA-COMP:14399"/>
        <dbReference type="ChEBI" id="CHEBI:15361"/>
        <dbReference type="ChEBI" id="CHEBI:15378"/>
        <dbReference type="ChEBI" id="CHEBI:16651"/>
        <dbReference type="ChEBI" id="CHEBI:29033"/>
        <dbReference type="ChEBI" id="CHEBI:29034"/>
        <dbReference type="EC" id="1.1.2.3"/>
    </reaction>
    <physiologicalReaction direction="left-to-right" evidence="14">
        <dbReference type="Rhea" id="RHEA:19910"/>
    </physiologicalReaction>
</comment>
<dbReference type="InterPro" id="IPR037396">
    <property type="entry name" value="FMN_HAD"/>
</dbReference>
<keyword evidence="10" id="KW-0809">Transit peptide</keyword>
<dbReference type="GO" id="GO:0046872">
    <property type="term" value="F:metal ion binding"/>
    <property type="evidence" value="ECO:0007669"/>
    <property type="project" value="UniProtKB-UniRule"/>
</dbReference>
<dbReference type="InterPro" id="IPR036400">
    <property type="entry name" value="Cyt_B5-like_heme/steroid_sf"/>
</dbReference>
<evidence type="ECO:0000256" key="17">
    <source>
        <dbReference type="ARBA" id="ARBA00066458"/>
    </source>
</evidence>
<keyword evidence="7" id="KW-0285">Flavoprotein</keyword>
<dbReference type="EMBL" id="KN880440">
    <property type="protein sequence ID" value="KIY72782.1"/>
    <property type="molecule type" value="Genomic_DNA"/>
</dbReference>
<comment type="subunit">
    <text evidence="4">Homotetramer.</text>
</comment>
<evidence type="ECO:0000256" key="20">
    <source>
        <dbReference type="ARBA" id="ARBA00078774"/>
    </source>
</evidence>
<evidence type="ECO:0000256" key="2">
    <source>
        <dbReference type="ARBA" id="ARBA00001970"/>
    </source>
</evidence>
<comment type="similarity">
    <text evidence="16">In the N-terminal section; belongs to the cytochrome b5 family.</text>
</comment>
<comment type="subcellular location">
    <subcellularLocation>
        <location evidence="3">Mitochondrion intermembrane space</location>
    </subcellularLocation>
</comment>
<dbReference type="InterPro" id="IPR001199">
    <property type="entry name" value="Cyt_B5-like_heme/steroid-bd"/>
</dbReference>
<evidence type="ECO:0000256" key="12">
    <source>
        <dbReference type="ARBA" id="ARBA00023004"/>
    </source>
</evidence>
<gene>
    <name evidence="25" type="ORF">CYLTODRAFT_366932</name>
</gene>
<feature type="domain" description="FMN hydroxy acid dehydrogenase" evidence="24">
    <location>
        <begin position="108"/>
        <end position="475"/>
    </location>
</feature>
<comment type="cofactor">
    <cofactor evidence="1">
        <name>FMN</name>
        <dbReference type="ChEBI" id="CHEBI:58210"/>
    </cofactor>
</comment>
<keyword evidence="13" id="KW-0496">Mitochondrion</keyword>
<evidence type="ECO:0000256" key="3">
    <source>
        <dbReference type="ARBA" id="ARBA00004569"/>
    </source>
</evidence>
<evidence type="ECO:0000256" key="10">
    <source>
        <dbReference type="ARBA" id="ARBA00022946"/>
    </source>
</evidence>
<evidence type="ECO:0000256" key="18">
    <source>
        <dbReference type="ARBA" id="ARBA00068515"/>
    </source>
</evidence>
<dbReference type="InterPro" id="IPR018506">
    <property type="entry name" value="Cyt_B5_heme-BS"/>
</dbReference>
<dbReference type="SMART" id="SM01117">
    <property type="entry name" value="Cyt-b5"/>
    <property type="match status" value="1"/>
</dbReference>